<dbReference type="Proteomes" id="UP001201163">
    <property type="component" value="Unassembled WGS sequence"/>
</dbReference>
<dbReference type="InterPro" id="IPR036291">
    <property type="entry name" value="NAD(P)-bd_dom_sf"/>
</dbReference>
<reference evidence="3" key="1">
    <citation type="submission" date="2022-01" db="EMBL/GenBank/DDBJ databases">
        <title>Comparative genomics reveals a dynamic genome evolution in the ectomycorrhizal milk-cap (Lactarius) mushrooms.</title>
        <authorList>
            <consortium name="DOE Joint Genome Institute"/>
            <person name="Lebreton A."/>
            <person name="Tang N."/>
            <person name="Kuo A."/>
            <person name="LaButti K."/>
            <person name="Drula E."/>
            <person name="Barry K."/>
            <person name="Clum A."/>
            <person name="Lipzen A."/>
            <person name="Mousain D."/>
            <person name="Ng V."/>
            <person name="Wang R."/>
            <person name="Wang X."/>
            <person name="Dai Y."/>
            <person name="Henrissat B."/>
            <person name="Grigoriev I.V."/>
            <person name="Guerin-Laguette A."/>
            <person name="Yu F."/>
            <person name="Martin F.M."/>
        </authorList>
    </citation>
    <scope>NUCLEOTIDE SEQUENCE</scope>
    <source>
        <strain evidence="3">QP</strain>
    </source>
</reference>
<dbReference type="SUPFAM" id="SSF51735">
    <property type="entry name" value="NAD(P)-binding Rossmann-fold domains"/>
    <property type="match status" value="1"/>
</dbReference>
<dbReference type="Gene3D" id="3.90.25.10">
    <property type="entry name" value="UDP-galactose 4-epimerase, domain 1"/>
    <property type="match status" value="1"/>
</dbReference>
<dbReference type="InterPro" id="IPR029044">
    <property type="entry name" value="Nucleotide-diphossugar_trans"/>
</dbReference>
<dbReference type="EMBL" id="JAKELL010000006">
    <property type="protein sequence ID" value="KAH8998028.1"/>
    <property type="molecule type" value="Genomic_DNA"/>
</dbReference>
<dbReference type="Pfam" id="PF00535">
    <property type="entry name" value="Glycos_transf_2"/>
    <property type="match status" value="1"/>
</dbReference>
<name>A0AAD4QGQ2_9AGAM</name>
<evidence type="ECO:0000259" key="2">
    <source>
        <dbReference type="PROSITE" id="PS50206"/>
    </source>
</evidence>
<dbReference type="InterPro" id="IPR001173">
    <property type="entry name" value="Glyco_trans_2-like"/>
</dbReference>
<comment type="similarity">
    <text evidence="1">Belongs to the NAD(P)-dependent epimerase/dehydratase family.</text>
</comment>
<dbReference type="AlphaFoldDB" id="A0AAD4QGQ2"/>
<dbReference type="PROSITE" id="PS50206">
    <property type="entry name" value="RHODANESE_3"/>
    <property type="match status" value="1"/>
</dbReference>
<organism evidence="3 4">
    <name type="scientific">Lactarius akahatsu</name>
    <dbReference type="NCBI Taxonomy" id="416441"/>
    <lineage>
        <taxon>Eukaryota</taxon>
        <taxon>Fungi</taxon>
        <taxon>Dikarya</taxon>
        <taxon>Basidiomycota</taxon>
        <taxon>Agaricomycotina</taxon>
        <taxon>Agaricomycetes</taxon>
        <taxon>Russulales</taxon>
        <taxon>Russulaceae</taxon>
        <taxon>Lactarius</taxon>
    </lineage>
</organism>
<dbReference type="Gene3D" id="3.90.550.10">
    <property type="entry name" value="Spore Coat Polysaccharide Biosynthesis Protein SpsA, Chain A"/>
    <property type="match status" value="1"/>
</dbReference>
<dbReference type="InterPro" id="IPR001763">
    <property type="entry name" value="Rhodanese-like_dom"/>
</dbReference>
<protein>
    <submittedName>
        <fullName evidence="3">Glycosyltransferase family 2 protein</fullName>
    </submittedName>
</protein>
<keyword evidence="4" id="KW-1185">Reference proteome</keyword>
<sequence length="1004" mass="111767">MCEKNTDLFVVTGGNGFIGSHVAARLHSMGHRVRIVDIAEHSSFNAPICHEQIIGNLCDPATCERAVSGAHTVLHFAAMMGGMGTIHANNDFAIYEANHRMTQNVLSASLTAGVKRLFYASSACVYPEQLQKDSSCDVSLSEDDVWTHMPPSSQGLYGLEKLHSENLLYQFKSAIDIRIARFHNVYGPRGAWANGREKAPAALIRKALASKLLGDSPALIEIWGDGMQRRSFLFIDDAVDAILLLLSSNSGDAVNIGSDRSITILDLASLAINVAGLSESAVEFRFDSSKPVGVGSRNSNNTLVKALLDWSPQVTLEQGAVRTAQWIEEEIERATKDTAHASARTAFLRDLQRSRLIEFRRESVVFAILLPITSRGTANPRECLERLRKFARSLFRTTWRDRNELGGTQFHIRIYLAIDYDDALLAPDGREASEILVAEGFSDIDVQSYAFPKGHVCKLWRASARLAWESGCDYYVLMGDDVELLDEGWMRDSVSEFQSIAAREGVPPNFGCVVFTDTSFPGMPTFPILHRTHLDIFDGEVIPNHFINQDGDPFIFQLYRRWGCAVMFDSRIQNNIGGSDEARYDKQHAANWTLQVLDDSCSRVEAWVALTAPSVRRKMTLDVIIPSYRVDMGFLEPILQLQPPPTCSVMWIVIVDNRDAPGLGTLQHRHGHRADVRIRINNANVGASASRNRGLDESAGEWAHFLDDDVLPAPDVLEQAEKVIRAHPDAAGFVGNTHFPEAATVFTCALHLAGVTYFWDIASKLAEEDIPWGVTANMIARRNVDDRVRFDLRFPKTGGGEDIDFCRRKRARAKEGFRAAPNVRVTHPYWGGGTRSYWRFYMWSKGDGALIKKYPELTYLDSAPNSAELLLMSAGTLFAGVLLWRRGLIVLGARGAAAVFLANVTHDLYRHLLRDATRTQADARYRLSGSLWTVAVAESALIRMFSELGRTAGQLERGEFGLIGRRFEWFAGRAGNGPMEEEKKNSRERMVLFVTVLASLMWCC</sequence>
<evidence type="ECO:0000313" key="3">
    <source>
        <dbReference type="EMBL" id="KAH8998028.1"/>
    </source>
</evidence>
<evidence type="ECO:0000313" key="4">
    <source>
        <dbReference type="Proteomes" id="UP001201163"/>
    </source>
</evidence>
<gene>
    <name evidence="3" type="ORF">EDB92DRAFT_2082524</name>
</gene>
<evidence type="ECO:0000256" key="1">
    <source>
        <dbReference type="ARBA" id="ARBA00007637"/>
    </source>
</evidence>
<dbReference type="InterPro" id="IPR001509">
    <property type="entry name" value="Epimerase_deHydtase"/>
</dbReference>
<comment type="caution">
    <text evidence="3">The sequence shown here is derived from an EMBL/GenBank/DDBJ whole genome shotgun (WGS) entry which is preliminary data.</text>
</comment>
<proteinExistence type="inferred from homology"/>
<dbReference type="SUPFAM" id="SSF53448">
    <property type="entry name" value="Nucleotide-diphospho-sugar transferases"/>
    <property type="match status" value="1"/>
</dbReference>
<dbReference type="Gene3D" id="3.40.50.720">
    <property type="entry name" value="NAD(P)-binding Rossmann-like Domain"/>
    <property type="match status" value="1"/>
</dbReference>
<feature type="domain" description="Rhodanese" evidence="2">
    <location>
        <begin position="4"/>
        <end position="50"/>
    </location>
</feature>
<dbReference type="PANTHER" id="PTHR43000">
    <property type="entry name" value="DTDP-D-GLUCOSE 4,6-DEHYDRATASE-RELATED"/>
    <property type="match status" value="1"/>
</dbReference>
<dbReference type="Pfam" id="PF01370">
    <property type="entry name" value="Epimerase"/>
    <property type="match status" value="1"/>
</dbReference>
<accession>A0AAD4QGQ2</accession>